<feature type="compositionally biased region" description="Basic and acidic residues" evidence="1">
    <location>
        <begin position="171"/>
        <end position="182"/>
    </location>
</feature>
<sequence length="372" mass="39607">MATRVLVCVADDEGAGPGSRTALEDLLEQIEDVEVVQRMDSNVSFVVWQDGTAANVLRRAKVTGASVVSPAWVLACHQQACVVAPDQYIIDATAAASSATNKRAAPAKPATDSKRKATSKQAGSRKRPAEGSAAAEGNAEPAANDENQCPGVDDEAAARPEPKRAPYVKAVSDDEAKSSGKKEARRKTTTKKQCSIALSQVDDFVRDAAEDLAKNLPGYAVCDSVDFTHLVVGKAARTVKVFYAIARGAWILSSDWILQSLQAGKWLPPESFEFDDLPGKASRLANADGDHRGMFAGELVFVDDDVEPPKQTIQELFLACGAQIVQKPADASVCIGAGPSTGTVDVKWLFDSLIAFKKLDREEFTAPGSPIF</sequence>
<dbReference type="Proteomes" id="UP000039324">
    <property type="component" value="Unassembled WGS sequence"/>
</dbReference>
<dbReference type="Pfam" id="PF00533">
    <property type="entry name" value="BRCT"/>
    <property type="match status" value="1"/>
</dbReference>
<feature type="compositionally biased region" description="Low complexity" evidence="1">
    <location>
        <begin position="96"/>
        <end position="107"/>
    </location>
</feature>
<evidence type="ECO:0000256" key="1">
    <source>
        <dbReference type="SAM" id="MobiDB-lite"/>
    </source>
</evidence>
<dbReference type="GO" id="GO:0000278">
    <property type="term" value="P:mitotic cell cycle"/>
    <property type="evidence" value="ECO:0007669"/>
    <property type="project" value="TreeGrafter"/>
</dbReference>
<feature type="domain" description="BRCT" evidence="2">
    <location>
        <begin position="34"/>
        <end position="90"/>
    </location>
</feature>
<feature type="domain" description="BRCT" evidence="2">
    <location>
        <begin position="199"/>
        <end position="274"/>
    </location>
</feature>
<keyword evidence="5" id="KW-1185">Reference proteome</keyword>
<dbReference type="InterPro" id="IPR022047">
    <property type="entry name" value="Microcephalin-like"/>
</dbReference>
<dbReference type="SMART" id="SM00292">
    <property type="entry name" value="BRCT"/>
    <property type="match status" value="2"/>
</dbReference>
<dbReference type="PANTHER" id="PTHR14625:SF3">
    <property type="entry name" value="MICROCEPHALIN"/>
    <property type="match status" value="1"/>
</dbReference>
<keyword evidence="4" id="KW-0496">Mitochondrion</keyword>
<dbReference type="AlphaFoldDB" id="A0A0G4IKN4"/>
<protein>
    <recommendedName>
        <fullName evidence="2">BRCT domain-containing protein</fullName>
    </recommendedName>
</protein>
<dbReference type="EMBL" id="OVEO01000014">
    <property type="protein sequence ID" value="SPR00513.1"/>
    <property type="molecule type" value="Genomic_DNA"/>
</dbReference>
<proteinExistence type="predicted"/>
<evidence type="ECO:0000313" key="5">
    <source>
        <dbReference type="Proteomes" id="UP000039324"/>
    </source>
</evidence>
<dbReference type="CDD" id="cd17736">
    <property type="entry name" value="BRCT_microcephalin_rpt2"/>
    <property type="match status" value="1"/>
</dbReference>
<dbReference type="SUPFAM" id="SSF52113">
    <property type="entry name" value="BRCT domain"/>
    <property type="match status" value="3"/>
</dbReference>
<accession>A0A0G4IKN4</accession>
<organism evidence="3 5">
    <name type="scientific">Plasmodiophora brassicae</name>
    <name type="common">Clubroot disease agent</name>
    <dbReference type="NCBI Taxonomy" id="37360"/>
    <lineage>
        <taxon>Eukaryota</taxon>
        <taxon>Sar</taxon>
        <taxon>Rhizaria</taxon>
        <taxon>Endomyxa</taxon>
        <taxon>Phytomyxea</taxon>
        <taxon>Plasmodiophorida</taxon>
        <taxon>Plasmodiophoridae</taxon>
        <taxon>Plasmodiophora</taxon>
    </lineage>
</organism>
<dbReference type="InterPro" id="IPR001357">
    <property type="entry name" value="BRCT_dom"/>
</dbReference>
<geneLocation type="mitochondrion" evidence="4"/>
<dbReference type="PANTHER" id="PTHR14625">
    <property type="entry name" value="MICROCEPHALIN"/>
    <property type="match status" value="1"/>
</dbReference>
<evidence type="ECO:0000259" key="2">
    <source>
        <dbReference type="PROSITE" id="PS50172"/>
    </source>
</evidence>
<feature type="region of interest" description="Disordered" evidence="1">
    <location>
        <begin position="96"/>
        <end position="192"/>
    </location>
</feature>
<reference evidence="4 6" key="2">
    <citation type="submission" date="2018-03" db="EMBL/GenBank/DDBJ databases">
        <authorList>
            <person name="Fogelqvist J."/>
        </authorList>
    </citation>
    <scope>NUCLEOTIDE SEQUENCE [LARGE SCALE GENOMIC DNA]</scope>
</reference>
<dbReference type="EMBL" id="CDSF01000024">
    <property type="protein sequence ID" value="CEO95647.1"/>
    <property type="molecule type" value="Genomic_DNA"/>
</dbReference>
<dbReference type="CDD" id="cd17751">
    <property type="entry name" value="BRCT_microcephalin_rpt3"/>
    <property type="match status" value="1"/>
</dbReference>
<evidence type="ECO:0000313" key="6">
    <source>
        <dbReference type="Proteomes" id="UP000290189"/>
    </source>
</evidence>
<dbReference type="OrthoDB" id="2384350at2759"/>
<dbReference type="Gene3D" id="3.40.50.10190">
    <property type="entry name" value="BRCT domain"/>
    <property type="match status" value="3"/>
</dbReference>
<reference evidence="3 5" key="1">
    <citation type="submission" date="2015-02" db="EMBL/GenBank/DDBJ databases">
        <authorList>
            <person name="Chooi Y.-H."/>
        </authorList>
    </citation>
    <scope>NUCLEOTIDE SEQUENCE [LARGE SCALE GENOMIC DNA]</scope>
    <source>
        <strain evidence="3">E3</strain>
    </source>
</reference>
<evidence type="ECO:0000313" key="3">
    <source>
        <dbReference type="EMBL" id="CEO95647.1"/>
    </source>
</evidence>
<dbReference type="STRING" id="37360.A0A0G4IKN4"/>
<name>A0A0G4IKN4_PLABS</name>
<feature type="compositionally biased region" description="Low complexity" evidence="1">
    <location>
        <begin position="130"/>
        <end position="144"/>
    </location>
</feature>
<dbReference type="PROSITE" id="PS50172">
    <property type="entry name" value="BRCT"/>
    <property type="match status" value="2"/>
</dbReference>
<dbReference type="Proteomes" id="UP000290189">
    <property type="component" value="Unassembled WGS sequence"/>
</dbReference>
<evidence type="ECO:0000313" key="4">
    <source>
        <dbReference type="EMBL" id="SPR00513.1"/>
    </source>
</evidence>
<dbReference type="InterPro" id="IPR036420">
    <property type="entry name" value="BRCT_dom_sf"/>
</dbReference>
<gene>
    <name evidence="3" type="ORF">PBRA_004373</name>
    <name evidence="4" type="ORF">PLBR_LOCUS7728</name>
</gene>